<name>A0A820CFY9_9BILA</name>
<keyword evidence="1" id="KW-0812">Transmembrane</keyword>
<dbReference type="Proteomes" id="UP000663866">
    <property type="component" value="Unassembled WGS sequence"/>
</dbReference>
<evidence type="ECO:0008006" key="5">
    <source>
        <dbReference type="Google" id="ProtNLM"/>
    </source>
</evidence>
<organism evidence="3 4">
    <name type="scientific">Rotaria magnacalcarata</name>
    <dbReference type="NCBI Taxonomy" id="392030"/>
    <lineage>
        <taxon>Eukaryota</taxon>
        <taxon>Metazoa</taxon>
        <taxon>Spiralia</taxon>
        <taxon>Gnathifera</taxon>
        <taxon>Rotifera</taxon>
        <taxon>Eurotatoria</taxon>
        <taxon>Bdelloidea</taxon>
        <taxon>Philodinida</taxon>
        <taxon>Philodinidae</taxon>
        <taxon>Rotaria</taxon>
    </lineage>
</organism>
<dbReference type="AlphaFoldDB" id="A0A820CFY9"/>
<feature type="transmembrane region" description="Helical" evidence="1">
    <location>
        <begin position="58"/>
        <end position="82"/>
    </location>
</feature>
<keyword evidence="4" id="KW-1185">Reference proteome</keyword>
<accession>A0A820CFY9</accession>
<dbReference type="Proteomes" id="UP000663856">
    <property type="component" value="Unassembled WGS sequence"/>
</dbReference>
<reference evidence="3" key="1">
    <citation type="submission" date="2021-02" db="EMBL/GenBank/DDBJ databases">
        <authorList>
            <person name="Nowell W R."/>
        </authorList>
    </citation>
    <scope>NUCLEOTIDE SEQUENCE</scope>
</reference>
<keyword evidence="1" id="KW-0472">Membrane</keyword>
<keyword evidence="1" id="KW-1133">Transmembrane helix</keyword>
<comment type="caution">
    <text evidence="3">The sequence shown here is derived from an EMBL/GenBank/DDBJ whole genome shotgun (WGS) entry which is preliminary data.</text>
</comment>
<evidence type="ECO:0000313" key="2">
    <source>
        <dbReference type="EMBL" id="CAF1959083.1"/>
    </source>
</evidence>
<evidence type="ECO:0000313" key="4">
    <source>
        <dbReference type="Proteomes" id="UP000663866"/>
    </source>
</evidence>
<evidence type="ECO:0000313" key="3">
    <source>
        <dbReference type="EMBL" id="CAF4207860.1"/>
    </source>
</evidence>
<dbReference type="EMBL" id="CAJOBG010007137">
    <property type="protein sequence ID" value="CAF4207860.1"/>
    <property type="molecule type" value="Genomic_DNA"/>
</dbReference>
<dbReference type="EMBL" id="CAJNRF010000405">
    <property type="protein sequence ID" value="CAF1959083.1"/>
    <property type="molecule type" value="Genomic_DNA"/>
</dbReference>
<feature type="transmembrane region" description="Helical" evidence="1">
    <location>
        <begin position="14"/>
        <end position="37"/>
    </location>
</feature>
<sequence length="127" mass="14422">MVDLKLIANQLMRIVGFLMIIFGTIGNVLNIFVFTKWSNPRRGVNENNNNNSRTNNSALYLLISSWGNLIVILFPLLTRIAFDGFGFLVTQNTVFVLCKLRYYALFTCDLLSLGCICMALVDRYLIS</sequence>
<proteinExistence type="predicted"/>
<gene>
    <name evidence="3" type="ORF">OVN521_LOCUS26752</name>
    <name evidence="2" type="ORF">WKI299_LOCUS2746</name>
</gene>
<evidence type="ECO:0000256" key="1">
    <source>
        <dbReference type="SAM" id="Phobius"/>
    </source>
</evidence>
<dbReference type="Gene3D" id="1.20.1070.10">
    <property type="entry name" value="Rhodopsin 7-helix transmembrane proteins"/>
    <property type="match status" value="1"/>
</dbReference>
<feature type="transmembrane region" description="Helical" evidence="1">
    <location>
        <begin position="102"/>
        <end position="121"/>
    </location>
</feature>
<protein>
    <recommendedName>
        <fullName evidence="5">G-protein coupled receptors family 1 profile domain-containing protein</fullName>
    </recommendedName>
</protein>